<dbReference type="Gene3D" id="1.20.1250.20">
    <property type="entry name" value="MFS general substrate transporter like domains"/>
    <property type="match status" value="1"/>
</dbReference>
<evidence type="ECO:0000256" key="8">
    <source>
        <dbReference type="SAM" id="Phobius"/>
    </source>
</evidence>
<evidence type="ECO:0000259" key="9">
    <source>
        <dbReference type="PROSITE" id="PS50850"/>
    </source>
</evidence>
<feature type="transmembrane region" description="Helical" evidence="8">
    <location>
        <begin position="347"/>
        <end position="367"/>
    </location>
</feature>
<comment type="similarity">
    <text evidence="2">Belongs to the major facilitator superfamily. TCR/Tet family.</text>
</comment>
<sequence>MAADKEEQMITPTSLSDNNNENENSIDDAKPGRAIQGFRWALICVAVYSSNFLYGLDNTIVASIQSAVVSSFGHVNQLGWLGVGFPLGSIAIILPIGKGYTAFDVKWLYVGSLLMFAAGSTLCGAAPNMNALIVGRVWAGAGGAGMYLGNLNMIQQLTTPSERSVYMSAIILVYGTGAILGPVIGGSLADSSSQGWRWAFYLNLFIFAAATPVYLFLLPSIQPKPGVSIWTRVKSIDWVGTVLSFGIYTAFALIFTFGGAIWPWGDGRMIALYVVLGVLTIAFSLQQTLLIFTTKQDRLFACHYLRNRTLILLWISLCAFGGALFVTIYYLPLFFQFVRNDGGVQAAVRLLPFIVFYTFVVLVNGFFMVRWGYYMPWFLASGVFTTVGGALLYTSSTTIPNANLYGYSILVGIGMVAFQAAYSVAPSKVPPEEVGDTIQFLNVGQQGSVLIALAISNAIFQNVAFNRLVPILTPDGFSTEDITAAIAGARSTVLQTASPDVREAALKVLVQAIDYVYILIIASGAVLIICAAFMRREKIGMELGVGG</sequence>
<dbReference type="PROSITE" id="PS50850">
    <property type="entry name" value="MFS"/>
    <property type="match status" value="1"/>
</dbReference>
<proteinExistence type="inferred from homology"/>
<feature type="transmembrane region" description="Helical" evidence="8">
    <location>
        <begin position="270"/>
        <end position="292"/>
    </location>
</feature>
<dbReference type="GO" id="GO:0022857">
    <property type="term" value="F:transmembrane transporter activity"/>
    <property type="evidence" value="ECO:0007669"/>
    <property type="project" value="InterPro"/>
</dbReference>
<dbReference type="PANTHER" id="PTHR23501">
    <property type="entry name" value="MAJOR FACILITATOR SUPERFAMILY"/>
    <property type="match status" value="1"/>
</dbReference>
<feature type="transmembrane region" description="Helical" evidence="8">
    <location>
        <begin position="515"/>
        <end position="534"/>
    </location>
</feature>
<evidence type="ECO:0000256" key="5">
    <source>
        <dbReference type="ARBA" id="ARBA00022989"/>
    </source>
</evidence>
<accession>A0A7C8N0L9</accession>
<evidence type="ECO:0000313" key="11">
    <source>
        <dbReference type="Proteomes" id="UP000481858"/>
    </source>
</evidence>
<dbReference type="SUPFAM" id="SSF103473">
    <property type="entry name" value="MFS general substrate transporter"/>
    <property type="match status" value="1"/>
</dbReference>
<dbReference type="InterPro" id="IPR020846">
    <property type="entry name" value="MFS_dom"/>
</dbReference>
<keyword evidence="5 8" id="KW-1133">Transmembrane helix</keyword>
<dbReference type="Pfam" id="PF07690">
    <property type="entry name" value="MFS_1"/>
    <property type="match status" value="1"/>
</dbReference>
<keyword evidence="3" id="KW-0813">Transport</keyword>
<evidence type="ECO:0000256" key="6">
    <source>
        <dbReference type="ARBA" id="ARBA00023136"/>
    </source>
</evidence>
<dbReference type="PANTHER" id="PTHR23501:SF12">
    <property type="entry name" value="MAJOR FACILITATOR SUPERFAMILY (MFS) PROFILE DOMAIN-CONTAINING PROTEIN-RELATED"/>
    <property type="match status" value="1"/>
</dbReference>
<feature type="transmembrane region" description="Helical" evidence="8">
    <location>
        <begin position="374"/>
        <end position="393"/>
    </location>
</feature>
<keyword evidence="11" id="KW-1185">Reference proteome</keyword>
<protein>
    <recommendedName>
        <fullName evidence="9">Major facilitator superfamily (MFS) profile domain-containing protein</fullName>
    </recommendedName>
</protein>
<feature type="transmembrane region" description="Helical" evidence="8">
    <location>
        <begin position="312"/>
        <end position="335"/>
    </location>
</feature>
<keyword evidence="4 8" id="KW-0812">Transmembrane</keyword>
<feature type="transmembrane region" description="Helical" evidence="8">
    <location>
        <begin position="40"/>
        <end position="57"/>
    </location>
</feature>
<dbReference type="GO" id="GO:0005886">
    <property type="term" value="C:plasma membrane"/>
    <property type="evidence" value="ECO:0007669"/>
    <property type="project" value="TreeGrafter"/>
</dbReference>
<dbReference type="AlphaFoldDB" id="A0A7C8N0L9"/>
<feature type="transmembrane region" description="Helical" evidence="8">
    <location>
        <begin position="437"/>
        <end position="460"/>
    </location>
</feature>
<evidence type="ECO:0000256" key="1">
    <source>
        <dbReference type="ARBA" id="ARBA00004141"/>
    </source>
</evidence>
<keyword evidence="6 8" id="KW-0472">Membrane</keyword>
<evidence type="ECO:0000313" key="10">
    <source>
        <dbReference type="EMBL" id="KAF2973133.1"/>
    </source>
</evidence>
<reference evidence="10 11" key="1">
    <citation type="submission" date="2019-12" db="EMBL/GenBank/DDBJ databases">
        <title>Draft genome sequence of the ascomycete Xylaria multiplex DSM 110363.</title>
        <authorList>
            <person name="Buettner E."/>
            <person name="Kellner H."/>
        </authorList>
    </citation>
    <scope>NUCLEOTIDE SEQUENCE [LARGE SCALE GENOMIC DNA]</scope>
    <source>
        <strain evidence="10 11">DSM 110363</strain>
    </source>
</reference>
<feature type="transmembrane region" description="Helical" evidence="8">
    <location>
        <begin position="405"/>
        <end position="425"/>
    </location>
</feature>
<evidence type="ECO:0000256" key="2">
    <source>
        <dbReference type="ARBA" id="ARBA00007520"/>
    </source>
</evidence>
<gene>
    <name evidence="10" type="ORF">GQX73_g391</name>
</gene>
<feature type="region of interest" description="Disordered" evidence="7">
    <location>
        <begin position="1"/>
        <end position="28"/>
    </location>
</feature>
<feature type="transmembrane region" description="Helical" evidence="8">
    <location>
        <begin position="238"/>
        <end position="264"/>
    </location>
</feature>
<comment type="subcellular location">
    <subcellularLocation>
        <location evidence="1">Membrane</location>
        <topology evidence="1">Multi-pass membrane protein</topology>
    </subcellularLocation>
</comment>
<feature type="transmembrane region" description="Helical" evidence="8">
    <location>
        <begin position="165"/>
        <end position="186"/>
    </location>
</feature>
<feature type="transmembrane region" description="Helical" evidence="8">
    <location>
        <begin position="108"/>
        <end position="127"/>
    </location>
</feature>
<feature type="domain" description="Major facilitator superfamily (MFS) profile" evidence="9">
    <location>
        <begin position="43"/>
        <end position="539"/>
    </location>
</feature>
<dbReference type="InParanoid" id="A0A7C8N0L9"/>
<evidence type="ECO:0000256" key="7">
    <source>
        <dbReference type="SAM" id="MobiDB-lite"/>
    </source>
</evidence>
<feature type="transmembrane region" description="Helical" evidence="8">
    <location>
        <begin position="133"/>
        <end position="153"/>
    </location>
</feature>
<dbReference type="OrthoDB" id="10021397at2759"/>
<organism evidence="10 11">
    <name type="scientific">Xylaria multiplex</name>
    <dbReference type="NCBI Taxonomy" id="323545"/>
    <lineage>
        <taxon>Eukaryota</taxon>
        <taxon>Fungi</taxon>
        <taxon>Dikarya</taxon>
        <taxon>Ascomycota</taxon>
        <taxon>Pezizomycotina</taxon>
        <taxon>Sordariomycetes</taxon>
        <taxon>Xylariomycetidae</taxon>
        <taxon>Xylariales</taxon>
        <taxon>Xylariaceae</taxon>
        <taxon>Xylaria</taxon>
    </lineage>
</organism>
<feature type="transmembrane region" description="Helical" evidence="8">
    <location>
        <begin position="198"/>
        <end position="217"/>
    </location>
</feature>
<feature type="transmembrane region" description="Helical" evidence="8">
    <location>
        <begin position="77"/>
        <end position="96"/>
    </location>
</feature>
<evidence type="ECO:0000256" key="4">
    <source>
        <dbReference type="ARBA" id="ARBA00022692"/>
    </source>
</evidence>
<dbReference type="EMBL" id="WUBL01000002">
    <property type="protein sequence ID" value="KAF2973133.1"/>
    <property type="molecule type" value="Genomic_DNA"/>
</dbReference>
<evidence type="ECO:0000256" key="3">
    <source>
        <dbReference type="ARBA" id="ARBA00022448"/>
    </source>
</evidence>
<dbReference type="Proteomes" id="UP000481858">
    <property type="component" value="Unassembled WGS sequence"/>
</dbReference>
<comment type="caution">
    <text evidence="10">The sequence shown here is derived from an EMBL/GenBank/DDBJ whole genome shotgun (WGS) entry which is preliminary data.</text>
</comment>
<name>A0A7C8N0L9_9PEZI</name>
<dbReference type="InterPro" id="IPR011701">
    <property type="entry name" value="MFS"/>
</dbReference>
<dbReference type="InterPro" id="IPR036259">
    <property type="entry name" value="MFS_trans_sf"/>
</dbReference>